<dbReference type="RefSeq" id="WP_089813831.1">
    <property type="nucleotide sequence ID" value="NZ_FOZK01000001.1"/>
</dbReference>
<evidence type="ECO:0000256" key="5">
    <source>
        <dbReference type="ARBA" id="ARBA00022842"/>
    </source>
</evidence>
<dbReference type="AlphaFoldDB" id="A0A1I6KEE3"/>
<name>A0A1I6KEE3_9EURY</name>
<organism evidence="6 7">
    <name type="scientific">Halomicrobium zhouii</name>
    <dbReference type="NCBI Taxonomy" id="767519"/>
    <lineage>
        <taxon>Archaea</taxon>
        <taxon>Methanobacteriati</taxon>
        <taxon>Methanobacteriota</taxon>
        <taxon>Stenosarchaea group</taxon>
        <taxon>Halobacteria</taxon>
        <taxon>Halobacteriales</taxon>
        <taxon>Haloarculaceae</taxon>
        <taxon>Halomicrobium</taxon>
    </lineage>
</organism>
<evidence type="ECO:0000256" key="2">
    <source>
        <dbReference type="ARBA" id="ARBA00007958"/>
    </source>
</evidence>
<keyword evidence="3" id="KW-0479">Metal-binding</keyword>
<protein>
    <submittedName>
        <fullName evidence="6">Putative hydrolase of the HAD superfamily</fullName>
    </submittedName>
</protein>
<keyword evidence="7" id="KW-1185">Reference proteome</keyword>
<dbReference type="Pfam" id="PF00702">
    <property type="entry name" value="Hydrolase"/>
    <property type="match status" value="1"/>
</dbReference>
<evidence type="ECO:0000313" key="6">
    <source>
        <dbReference type="EMBL" id="SFR89593.1"/>
    </source>
</evidence>
<dbReference type="OrthoDB" id="131325at2157"/>
<dbReference type="SFLD" id="SFLDG01129">
    <property type="entry name" value="C1.5:_HAD__Beta-PGM__Phosphata"/>
    <property type="match status" value="1"/>
</dbReference>
<dbReference type="InterPro" id="IPR006439">
    <property type="entry name" value="HAD-SF_hydro_IA"/>
</dbReference>
<dbReference type="GO" id="GO:0016791">
    <property type="term" value="F:phosphatase activity"/>
    <property type="evidence" value="ECO:0007669"/>
    <property type="project" value="TreeGrafter"/>
</dbReference>
<dbReference type="Gene3D" id="3.40.50.1000">
    <property type="entry name" value="HAD superfamily/HAD-like"/>
    <property type="match status" value="1"/>
</dbReference>
<evidence type="ECO:0000256" key="1">
    <source>
        <dbReference type="ARBA" id="ARBA00001946"/>
    </source>
</evidence>
<dbReference type="STRING" id="767519.SAMN05216559_0656"/>
<dbReference type="PANTHER" id="PTHR46470:SF2">
    <property type="entry name" value="GLYCERALDEHYDE 3-PHOSPHATE PHOSPHATASE"/>
    <property type="match status" value="1"/>
</dbReference>
<proteinExistence type="inferred from homology"/>
<dbReference type="Proteomes" id="UP000199062">
    <property type="component" value="Unassembled WGS sequence"/>
</dbReference>
<accession>A0A1I6KEE3</accession>
<comment type="similarity">
    <text evidence="2">Belongs to the HAD-like hydrolase superfamily.</text>
</comment>
<dbReference type="NCBIfam" id="TIGR01549">
    <property type="entry name" value="HAD-SF-IA-v1"/>
    <property type="match status" value="1"/>
</dbReference>
<evidence type="ECO:0000313" key="7">
    <source>
        <dbReference type="Proteomes" id="UP000199062"/>
    </source>
</evidence>
<dbReference type="GO" id="GO:0046872">
    <property type="term" value="F:metal ion binding"/>
    <property type="evidence" value="ECO:0007669"/>
    <property type="project" value="UniProtKB-KW"/>
</dbReference>
<dbReference type="InterPro" id="IPR036412">
    <property type="entry name" value="HAD-like_sf"/>
</dbReference>
<keyword evidence="5" id="KW-0460">Magnesium</keyword>
<dbReference type="SUPFAM" id="SSF56784">
    <property type="entry name" value="HAD-like"/>
    <property type="match status" value="1"/>
</dbReference>
<gene>
    <name evidence="6" type="ORF">SAMN05216559_0656</name>
</gene>
<dbReference type="PANTHER" id="PTHR46470">
    <property type="entry name" value="N-ACYLNEURAMINATE-9-PHOSPHATASE"/>
    <property type="match status" value="1"/>
</dbReference>
<dbReference type="GO" id="GO:0044281">
    <property type="term" value="P:small molecule metabolic process"/>
    <property type="evidence" value="ECO:0007669"/>
    <property type="project" value="UniProtKB-ARBA"/>
</dbReference>
<dbReference type="EMBL" id="FOZK01000001">
    <property type="protein sequence ID" value="SFR89593.1"/>
    <property type="molecule type" value="Genomic_DNA"/>
</dbReference>
<evidence type="ECO:0000256" key="3">
    <source>
        <dbReference type="ARBA" id="ARBA00022723"/>
    </source>
</evidence>
<dbReference type="Gene3D" id="1.20.120.710">
    <property type="entry name" value="Haloacid dehalogenase hydrolase-like domain"/>
    <property type="match status" value="1"/>
</dbReference>
<dbReference type="InterPro" id="IPR023214">
    <property type="entry name" value="HAD_sf"/>
</dbReference>
<reference evidence="6 7" key="1">
    <citation type="submission" date="2016-10" db="EMBL/GenBank/DDBJ databases">
        <authorList>
            <person name="de Groot N.N."/>
        </authorList>
    </citation>
    <scope>NUCLEOTIDE SEQUENCE [LARGE SCALE GENOMIC DNA]</scope>
    <source>
        <strain evidence="6 7">CGMCC 1.10457</strain>
    </source>
</reference>
<evidence type="ECO:0000256" key="4">
    <source>
        <dbReference type="ARBA" id="ARBA00022801"/>
    </source>
</evidence>
<sequence>MATDTVVCFDLDGTLVHFDRAYDRILAEAFDQHLSVTDDGHLDAYDEAFFAAFDALEADPYDTGVAALADHPDVEPELDHDELVATIREAEYAASFVPDAARACLAELAADDHTTLAVVTDGVGDWQRAKLDHHGLTEYFDEVIVSYDVGGHKTDGAPYDEIRDRLDADEYVMVGDDYESDVEGARAAGFVPIHYENDDDGPELFATLRAMM</sequence>
<keyword evidence="4 6" id="KW-0378">Hydrolase</keyword>
<dbReference type="SFLD" id="SFLDS00003">
    <property type="entry name" value="Haloacid_Dehalogenase"/>
    <property type="match status" value="1"/>
</dbReference>
<comment type="cofactor">
    <cofactor evidence="1">
        <name>Mg(2+)</name>
        <dbReference type="ChEBI" id="CHEBI:18420"/>
    </cofactor>
</comment>
<dbReference type="InterPro" id="IPR051400">
    <property type="entry name" value="HAD-like_hydrolase"/>
</dbReference>